<comment type="function">
    <text evidence="10 12">Catalyzes the attachment of isoleucine to tRNA(Ile). As IleRS can inadvertently accommodate and process structurally similar amino acids such as valine, to avoid such errors it has two additional distinct tRNA(Ile)-dependent editing activities. One activity is designated as 'pretransfer' editing and involves the hydrolysis of activated Val-AMP. The other activity is designated 'posttransfer' editing and involves deacylation of mischarged Val-tRNA(Ile).</text>
</comment>
<dbReference type="InterPro" id="IPR001412">
    <property type="entry name" value="aa-tRNA-synth_I_CS"/>
</dbReference>
<dbReference type="GO" id="GO:0008270">
    <property type="term" value="F:zinc ion binding"/>
    <property type="evidence" value="ECO:0007669"/>
    <property type="project" value="UniProtKB-UniRule"/>
</dbReference>
<feature type="short sequence motif" description="'HIGH' region" evidence="12">
    <location>
        <begin position="57"/>
        <end position="67"/>
    </location>
</feature>
<feature type="short sequence motif" description="'KMSKS' region" evidence="12">
    <location>
        <begin position="603"/>
        <end position="607"/>
    </location>
</feature>
<evidence type="ECO:0000313" key="17">
    <source>
        <dbReference type="Proteomes" id="UP000427769"/>
    </source>
</evidence>
<dbReference type="GO" id="GO:0005524">
    <property type="term" value="F:ATP binding"/>
    <property type="evidence" value="ECO:0007669"/>
    <property type="project" value="UniProtKB-UniRule"/>
</dbReference>
<dbReference type="InterPro" id="IPR009008">
    <property type="entry name" value="Val/Leu/Ile-tRNA-synth_edit"/>
</dbReference>
<dbReference type="FunFam" id="1.10.730.20:FF:000001">
    <property type="entry name" value="Isoleucine--tRNA ligase"/>
    <property type="match status" value="1"/>
</dbReference>
<dbReference type="PRINTS" id="PR00984">
    <property type="entry name" value="TRNASYNTHILE"/>
</dbReference>
<keyword evidence="6 12" id="KW-0862">Zinc</keyword>
<comment type="subcellular location">
    <subcellularLocation>
        <location evidence="12">Cytoplasm</location>
    </subcellularLocation>
</comment>
<dbReference type="Gene3D" id="1.10.10.830">
    <property type="entry name" value="Ile-tRNA synthetase CP2 domain-like"/>
    <property type="match status" value="1"/>
</dbReference>
<feature type="domain" description="Methionyl/Valyl/Leucyl/Isoleucyl-tRNA synthetase anticodon-binding" evidence="15">
    <location>
        <begin position="686"/>
        <end position="841"/>
    </location>
</feature>
<dbReference type="CDD" id="cd07960">
    <property type="entry name" value="Anticodon_Ia_Ile_BEm"/>
    <property type="match status" value="1"/>
</dbReference>
<comment type="cofactor">
    <cofactor evidence="12">
        <name>Zn(2+)</name>
        <dbReference type="ChEBI" id="CHEBI:29105"/>
    </cofactor>
    <text evidence="12">Binds 1 zinc ion per subunit.</text>
</comment>
<sequence length="937" mass="105483">MDYKKTLNLPKTGFPMKANLAGREPEQLNRWDSMGLYAQIRKASEGKPAFTLHDGPPYANGHIHIGTAMNKILKDIIVRSRQMAGFDAAYVPGWDCHGLPIEHNVDKELGSKKKEMTQAQVRRKCRAYAEKFIDIQRDEFKRLGVMGEWDNPYLTMNYRYEATIARECCKFALNGSLFLSKKPIHWCCSCKTALAEAEIEYHDETSPSVYVKFALKDDPADIAAPLDGKQVSVVIWTTTPWTLPANLAIALHPDFEYAAVETGDGQVFILARELVDACMQTFGIADYRIIADLAARDLENRRCSHPFYNRDSLIILGDHVTLEAGTGCVHTAPGHGREDYDVGLQYGLDAYSPVNDNGVFTEDVGQFAGQFVFKANENINRLLEEKGVLLAKEEIGHSYPHCWRCKKPVIFRATPQWFISMEKTGLRKKSLEEIDRVKWIPHWGRERIYGMIENRPDWCVSRQRAWGVPITVFICEKCDTVHMDEAAMNRIFEEFAAHGADVWFEKEAAELLPDGAVCSNCGSPSFTKETDILDVWFDSGVSHAAVLEDRDYLHWPADLYLEGSDQHRGWFHSALLTAVGLRGQAPYRSVLTHGFVVDADGKKMSKSLGNVVAPKTVIDKYGAEILRMWVSASDYRDDVRISDSILKQLSDAYRRIRNTSRFLLGNLNDFSPETDSLAPEKMLEIDRFALHKLQLLVERALKAYDTYEFHVIYHRLYNYCTVDLSSFYLDILKDRLYTSPPASVERRSAQTAMYRILDAMARIMAPIMPFTAEEIWEHMPAVKDKADSIHLAAFPDPDPALKDESLASKWETLIRVRAEVTRALEKARADKVIGHSLDSAVTVGLSDELAGVMADFEDDLRAILIVSRANMTKGEIPGAYAGQETEGVWVKVEPAGGEKCQRCWVYDDSVGTIDGHPTICNRCAGALARMDVPAAAD</sequence>
<dbReference type="PROSITE" id="PS00178">
    <property type="entry name" value="AA_TRNA_LIGASE_I"/>
    <property type="match status" value="1"/>
</dbReference>
<dbReference type="InterPro" id="IPR002301">
    <property type="entry name" value="Ile-tRNA-ligase"/>
</dbReference>
<gene>
    <name evidence="12 16" type="primary">ileS</name>
    <name evidence="16" type="ORF">DSCW_02020</name>
</gene>
<dbReference type="PANTHER" id="PTHR42765">
    <property type="entry name" value="SOLEUCYL-TRNA SYNTHETASE"/>
    <property type="match status" value="1"/>
</dbReference>
<feature type="binding site" evidence="12">
    <location>
        <position position="900"/>
    </location>
    <ligand>
        <name>Zn(2+)</name>
        <dbReference type="ChEBI" id="CHEBI:29105"/>
    </ligand>
</feature>
<dbReference type="GO" id="GO:0004822">
    <property type="term" value="F:isoleucine-tRNA ligase activity"/>
    <property type="evidence" value="ECO:0007669"/>
    <property type="project" value="UniProtKB-UniRule"/>
</dbReference>
<dbReference type="AlphaFoldDB" id="A0A5K7YWL5"/>
<dbReference type="Gene3D" id="3.40.50.620">
    <property type="entry name" value="HUPs"/>
    <property type="match status" value="2"/>
</dbReference>
<evidence type="ECO:0000256" key="7">
    <source>
        <dbReference type="ARBA" id="ARBA00022840"/>
    </source>
</evidence>
<keyword evidence="2 12" id="KW-0963">Cytoplasm</keyword>
<comment type="similarity">
    <text evidence="1 12">Belongs to the class-I aminoacyl-tRNA synthetase family. IleS type 1 subfamily.</text>
</comment>
<dbReference type="OrthoDB" id="9810365at2"/>
<dbReference type="EMBL" id="AP021875">
    <property type="protein sequence ID" value="BBO72785.1"/>
    <property type="molecule type" value="Genomic_DNA"/>
</dbReference>
<dbReference type="GO" id="GO:0002161">
    <property type="term" value="F:aminoacyl-tRNA deacylase activity"/>
    <property type="evidence" value="ECO:0007669"/>
    <property type="project" value="InterPro"/>
</dbReference>
<evidence type="ECO:0000259" key="15">
    <source>
        <dbReference type="Pfam" id="PF08264"/>
    </source>
</evidence>
<dbReference type="Gene3D" id="3.90.740.10">
    <property type="entry name" value="Valyl/Leucyl/Isoleucyl-tRNA synthetase, editing domain"/>
    <property type="match status" value="1"/>
</dbReference>
<dbReference type="NCBIfam" id="TIGR00392">
    <property type="entry name" value="ileS"/>
    <property type="match status" value="1"/>
</dbReference>
<comment type="subunit">
    <text evidence="12">Monomer.</text>
</comment>
<evidence type="ECO:0000259" key="13">
    <source>
        <dbReference type="Pfam" id="PF00133"/>
    </source>
</evidence>
<accession>A0A5K7YWL5</accession>
<feature type="binding site" evidence="12">
    <location>
        <position position="562"/>
    </location>
    <ligand>
        <name>L-isoleucyl-5'-AMP</name>
        <dbReference type="ChEBI" id="CHEBI:178002"/>
    </ligand>
</feature>
<dbReference type="Gene3D" id="1.10.730.20">
    <property type="match status" value="1"/>
</dbReference>
<feature type="domain" description="Zinc finger FPG/IleRS-type" evidence="14">
    <location>
        <begin position="897"/>
        <end position="924"/>
    </location>
</feature>
<dbReference type="SUPFAM" id="SSF52374">
    <property type="entry name" value="Nucleotidylyl transferase"/>
    <property type="match status" value="1"/>
</dbReference>
<evidence type="ECO:0000256" key="8">
    <source>
        <dbReference type="ARBA" id="ARBA00022917"/>
    </source>
</evidence>
<protein>
    <recommendedName>
        <fullName evidence="12">Isoleucine--tRNA ligase</fullName>
        <ecNumber evidence="12">6.1.1.5</ecNumber>
    </recommendedName>
    <alternativeName>
        <fullName evidence="12">Isoleucyl-tRNA synthetase</fullName>
        <shortName evidence="12">IleRS</shortName>
    </alternativeName>
</protein>
<dbReference type="HAMAP" id="MF_02002">
    <property type="entry name" value="Ile_tRNA_synth_type1"/>
    <property type="match status" value="1"/>
</dbReference>
<feature type="binding site" evidence="12">
    <location>
        <position position="923"/>
    </location>
    <ligand>
        <name>Zn(2+)</name>
        <dbReference type="ChEBI" id="CHEBI:29105"/>
    </ligand>
</feature>
<dbReference type="InterPro" id="IPR023585">
    <property type="entry name" value="Ile-tRNA-ligase_type1"/>
</dbReference>
<dbReference type="Pfam" id="PF06827">
    <property type="entry name" value="zf-FPG_IleRS"/>
    <property type="match status" value="1"/>
</dbReference>
<feature type="domain" description="Aminoacyl-tRNA synthetase class Ia" evidence="13">
    <location>
        <begin position="28"/>
        <end position="642"/>
    </location>
</feature>
<dbReference type="FunFam" id="3.40.50.620:FF:000042">
    <property type="entry name" value="Isoleucine--tRNA ligase"/>
    <property type="match status" value="1"/>
</dbReference>
<keyword evidence="9 12" id="KW-0030">Aminoacyl-tRNA synthetase</keyword>
<dbReference type="PANTHER" id="PTHR42765:SF1">
    <property type="entry name" value="ISOLEUCINE--TRNA LIGASE, MITOCHONDRIAL"/>
    <property type="match status" value="1"/>
</dbReference>
<dbReference type="SUPFAM" id="SSF47323">
    <property type="entry name" value="Anticodon-binding domain of a subclass of class I aminoacyl-tRNA synthetases"/>
    <property type="match status" value="1"/>
</dbReference>
<dbReference type="InterPro" id="IPR033708">
    <property type="entry name" value="Anticodon_Ile_BEm"/>
</dbReference>
<dbReference type="InterPro" id="IPR014729">
    <property type="entry name" value="Rossmann-like_a/b/a_fold"/>
</dbReference>
<keyword evidence="17" id="KW-1185">Reference proteome</keyword>
<dbReference type="GO" id="GO:0005829">
    <property type="term" value="C:cytosol"/>
    <property type="evidence" value="ECO:0007669"/>
    <property type="project" value="TreeGrafter"/>
</dbReference>
<feature type="binding site" evidence="12">
    <location>
        <position position="606"/>
    </location>
    <ligand>
        <name>ATP</name>
        <dbReference type="ChEBI" id="CHEBI:30616"/>
    </ligand>
</feature>
<evidence type="ECO:0000256" key="10">
    <source>
        <dbReference type="ARBA" id="ARBA00025217"/>
    </source>
</evidence>
<dbReference type="KEGG" id="dwd:DSCW_02020"/>
<dbReference type="InterPro" id="IPR050081">
    <property type="entry name" value="Ile-tRNA_ligase"/>
</dbReference>
<dbReference type="Pfam" id="PF08264">
    <property type="entry name" value="Anticodon_1"/>
    <property type="match status" value="1"/>
</dbReference>
<dbReference type="RefSeq" id="WP_155301961.1">
    <property type="nucleotide sequence ID" value="NZ_AP021875.1"/>
</dbReference>
<evidence type="ECO:0000256" key="6">
    <source>
        <dbReference type="ARBA" id="ARBA00022833"/>
    </source>
</evidence>
<keyword evidence="8 12" id="KW-0648">Protein biosynthesis</keyword>
<name>A0A5K7YWL5_9BACT</name>
<feature type="binding site" evidence="12">
    <location>
        <position position="920"/>
    </location>
    <ligand>
        <name>Zn(2+)</name>
        <dbReference type="ChEBI" id="CHEBI:29105"/>
    </ligand>
</feature>
<evidence type="ECO:0000256" key="1">
    <source>
        <dbReference type="ARBA" id="ARBA00006887"/>
    </source>
</evidence>
<keyword evidence="5 12" id="KW-0547">Nucleotide-binding</keyword>
<dbReference type="SUPFAM" id="SSF50677">
    <property type="entry name" value="ValRS/IleRS/LeuRS editing domain"/>
    <property type="match status" value="1"/>
</dbReference>
<dbReference type="EC" id="6.1.1.5" evidence="12"/>
<keyword evidence="3 12" id="KW-0436">Ligase</keyword>
<keyword evidence="4 12" id="KW-0479">Metal-binding</keyword>
<dbReference type="GO" id="GO:0006428">
    <property type="term" value="P:isoleucyl-tRNA aminoacylation"/>
    <property type="evidence" value="ECO:0007669"/>
    <property type="project" value="UniProtKB-UniRule"/>
</dbReference>
<evidence type="ECO:0000256" key="12">
    <source>
        <dbReference type="HAMAP-Rule" id="MF_02002"/>
    </source>
</evidence>
<evidence type="ECO:0000256" key="9">
    <source>
        <dbReference type="ARBA" id="ARBA00023146"/>
    </source>
</evidence>
<dbReference type="InterPro" id="IPR009080">
    <property type="entry name" value="tRNAsynth_Ia_anticodon-bd"/>
</dbReference>
<dbReference type="GO" id="GO:0000049">
    <property type="term" value="F:tRNA binding"/>
    <property type="evidence" value="ECO:0007669"/>
    <property type="project" value="InterPro"/>
</dbReference>
<comment type="catalytic activity">
    <reaction evidence="11 12">
        <text>tRNA(Ile) + L-isoleucine + ATP = L-isoleucyl-tRNA(Ile) + AMP + diphosphate</text>
        <dbReference type="Rhea" id="RHEA:11060"/>
        <dbReference type="Rhea" id="RHEA-COMP:9666"/>
        <dbReference type="Rhea" id="RHEA-COMP:9695"/>
        <dbReference type="ChEBI" id="CHEBI:30616"/>
        <dbReference type="ChEBI" id="CHEBI:33019"/>
        <dbReference type="ChEBI" id="CHEBI:58045"/>
        <dbReference type="ChEBI" id="CHEBI:78442"/>
        <dbReference type="ChEBI" id="CHEBI:78528"/>
        <dbReference type="ChEBI" id="CHEBI:456215"/>
        <dbReference type="EC" id="6.1.1.5"/>
    </reaction>
</comment>
<keyword evidence="7 12" id="KW-0067">ATP-binding</keyword>
<dbReference type="CDD" id="cd00818">
    <property type="entry name" value="IleRS_core"/>
    <property type="match status" value="1"/>
</dbReference>
<dbReference type="Proteomes" id="UP000427769">
    <property type="component" value="Chromosome"/>
</dbReference>
<proteinExistence type="inferred from homology"/>
<evidence type="ECO:0000256" key="4">
    <source>
        <dbReference type="ARBA" id="ARBA00022723"/>
    </source>
</evidence>
<comment type="domain">
    <text evidence="12">IleRS has two distinct active sites: one for aminoacylation and one for editing. The misactivated valine is translocated from the active site to the editing site, which sterically excludes the correctly activated isoleucine. The single editing site contains two valyl binding pockets, one specific for each substrate (Val-AMP or Val-tRNA(Ile)).</text>
</comment>
<evidence type="ECO:0000256" key="5">
    <source>
        <dbReference type="ARBA" id="ARBA00022741"/>
    </source>
</evidence>
<feature type="binding site" evidence="12">
    <location>
        <position position="903"/>
    </location>
    <ligand>
        <name>Zn(2+)</name>
        <dbReference type="ChEBI" id="CHEBI:29105"/>
    </ligand>
</feature>
<evidence type="ECO:0000313" key="16">
    <source>
        <dbReference type="EMBL" id="BBO72785.1"/>
    </source>
</evidence>
<evidence type="ECO:0000259" key="14">
    <source>
        <dbReference type="Pfam" id="PF06827"/>
    </source>
</evidence>
<evidence type="ECO:0000256" key="3">
    <source>
        <dbReference type="ARBA" id="ARBA00022598"/>
    </source>
</evidence>
<evidence type="ECO:0000256" key="11">
    <source>
        <dbReference type="ARBA" id="ARBA00048359"/>
    </source>
</evidence>
<dbReference type="InterPro" id="IPR002300">
    <property type="entry name" value="aa-tRNA-synth_Ia"/>
</dbReference>
<evidence type="ECO:0000256" key="2">
    <source>
        <dbReference type="ARBA" id="ARBA00022490"/>
    </source>
</evidence>
<dbReference type="InterPro" id="IPR013155">
    <property type="entry name" value="M/V/L/I-tRNA-synth_anticd-bd"/>
</dbReference>
<dbReference type="InterPro" id="IPR010663">
    <property type="entry name" value="Znf_FPG/IleRS"/>
</dbReference>
<dbReference type="Pfam" id="PF00133">
    <property type="entry name" value="tRNA-synt_1"/>
    <property type="match status" value="1"/>
</dbReference>
<reference evidence="16 17" key="1">
    <citation type="submission" date="2019-11" db="EMBL/GenBank/DDBJ databases">
        <title>Comparative genomics of hydrocarbon-degrading Desulfosarcina strains.</title>
        <authorList>
            <person name="Watanabe M."/>
            <person name="Kojima H."/>
            <person name="Fukui M."/>
        </authorList>
    </citation>
    <scope>NUCLEOTIDE SEQUENCE [LARGE SCALE GENOMIC DNA]</scope>
    <source>
        <strain evidence="16 17">PP31</strain>
    </source>
</reference>
<organism evidence="16 17">
    <name type="scientific">Desulfosarcina widdelii</name>
    <dbReference type="NCBI Taxonomy" id="947919"/>
    <lineage>
        <taxon>Bacteria</taxon>
        <taxon>Pseudomonadati</taxon>
        <taxon>Thermodesulfobacteriota</taxon>
        <taxon>Desulfobacteria</taxon>
        <taxon>Desulfobacterales</taxon>
        <taxon>Desulfosarcinaceae</taxon>
        <taxon>Desulfosarcina</taxon>
    </lineage>
</organism>